<dbReference type="SUPFAM" id="SSF48452">
    <property type="entry name" value="TPR-like"/>
    <property type="match status" value="1"/>
</dbReference>
<dbReference type="PANTHER" id="PTHR46630">
    <property type="entry name" value="TETRATRICOPEPTIDE REPEAT PROTEIN 29"/>
    <property type="match status" value="1"/>
</dbReference>
<dbReference type="CDD" id="cd00082">
    <property type="entry name" value="HisKA"/>
    <property type="match status" value="1"/>
</dbReference>
<evidence type="ECO:0000256" key="8">
    <source>
        <dbReference type="PROSITE-ProRule" id="PRU00339"/>
    </source>
</evidence>
<comment type="catalytic activity">
    <reaction evidence="1">
        <text>ATP + protein L-histidine = ADP + protein N-phospho-L-histidine.</text>
        <dbReference type="EC" id="2.7.13.3"/>
    </reaction>
</comment>
<dbReference type="EC" id="2.7.13.3" evidence="3"/>
<dbReference type="InterPro" id="IPR036097">
    <property type="entry name" value="HisK_dim/P_sf"/>
</dbReference>
<evidence type="ECO:0000256" key="1">
    <source>
        <dbReference type="ARBA" id="ARBA00000085"/>
    </source>
</evidence>
<dbReference type="RefSeq" id="WP_194106249.1">
    <property type="nucleotide sequence ID" value="NZ_JADFFM010000001.1"/>
</dbReference>
<dbReference type="SMART" id="SM00028">
    <property type="entry name" value="TPR"/>
    <property type="match status" value="4"/>
</dbReference>
<protein>
    <recommendedName>
        <fullName evidence="3">histidine kinase</fullName>
        <ecNumber evidence="3">2.7.13.3</ecNumber>
    </recommendedName>
</protein>
<dbReference type="GO" id="GO:0016301">
    <property type="term" value="F:kinase activity"/>
    <property type="evidence" value="ECO:0007669"/>
    <property type="project" value="UniProtKB-KW"/>
</dbReference>
<accession>A0ABR9XI03</accession>
<dbReference type="InterPro" id="IPR019734">
    <property type="entry name" value="TPR_rpt"/>
</dbReference>
<reference evidence="10 11" key="1">
    <citation type="submission" date="2020-10" db="EMBL/GenBank/DDBJ databases">
        <title>Mucilaginibacter mali sp. nov., isolated from rhizosphere soil of apple orchard.</title>
        <authorList>
            <person name="Lee J.-S."/>
            <person name="Kim H.S."/>
            <person name="Kim J.-S."/>
        </authorList>
    </citation>
    <scope>NUCLEOTIDE SEQUENCE [LARGE SCALE GENOMIC DNA]</scope>
    <source>
        <strain evidence="10 11">KCTC 23157</strain>
    </source>
</reference>
<proteinExistence type="inferred from homology"/>
<evidence type="ECO:0000313" key="11">
    <source>
        <dbReference type="Proteomes" id="UP000632774"/>
    </source>
</evidence>
<feature type="repeat" description="TPR" evidence="8">
    <location>
        <begin position="228"/>
        <end position="261"/>
    </location>
</feature>
<keyword evidence="9" id="KW-0472">Membrane</keyword>
<name>A0ABR9XI03_9SPHI</name>
<dbReference type="InterPro" id="IPR051476">
    <property type="entry name" value="Bac_ResReg_Asp_Phosphatase"/>
</dbReference>
<dbReference type="SUPFAM" id="SSF47384">
    <property type="entry name" value="Homodimeric domain of signal transducing histidine kinase"/>
    <property type="match status" value="1"/>
</dbReference>
<keyword evidence="11" id="KW-1185">Reference proteome</keyword>
<keyword evidence="10" id="KW-0808">Transferase</keyword>
<keyword evidence="6 8" id="KW-0802">TPR repeat</keyword>
<dbReference type="Gene3D" id="1.25.40.10">
    <property type="entry name" value="Tetratricopeptide repeat domain"/>
    <property type="match status" value="1"/>
</dbReference>
<sequence>MPENDSKANNHAGAVKDSLEIKELIAKGNKYTSSHNDSLPTIAWQLESISRFRNNGEGLVYAGIFKAKYYWMATNYTAAMKVALQSLTDAEKWNVRGPVPDLYAIMANIHKENGNYPAAFQDCIKGLKEARINHDTTNIISLMGLNAMFTHGYYRKNGNYKNDHTSLQLELDALKIAESSPKYEQMRIRFYDNIAQTYKENKEYSKALLYANQAVALANKYHQPRSLTYAYNWLGESYYYMGQHDKGIDYLKQAIAVSRQLKQPYREMEIYEAMHWCYLSSKDYEPAIECLRRSFTMRDSLQIAMNEKQVSEMQLKYNSGGKDKQIALLGQVSQLKSQKILRISVAMVCFVILMFVILYQYYTIHRYSRKVEKSNQELNAAMLKIAHIQSHQIRKPLASILGLMNIIKGNNYVADKEVLQKMDEVANDLDERIRDVIKATEVGS</sequence>
<evidence type="ECO:0000256" key="3">
    <source>
        <dbReference type="ARBA" id="ARBA00012438"/>
    </source>
</evidence>
<evidence type="ECO:0000256" key="9">
    <source>
        <dbReference type="SAM" id="Phobius"/>
    </source>
</evidence>
<dbReference type="Pfam" id="PF13181">
    <property type="entry name" value="TPR_8"/>
    <property type="match status" value="1"/>
</dbReference>
<evidence type="ECO:0000256" key="5">
    <source>
        <dbReference type="ARBA" id="ARBA00022737"/>
    </source>
</evidence>
<evidence type="ECO:0000256" key="7">
    <source>
        <dbReference type="ARBA" id="ARBA00038253"/>
    </source>
</evidence>
<comment type="similarity">
    <text evidence="7">Belongs to the Rap family.</text>
</comment>
<feature type="transmembrane region" description="Helical" evidence="9">
    <location>
        <begin position="340"/>
        <end position="362"/>
    </location>
</feature>
<organism evidence="10 11">
    <name type="scientific">Mucilaginibacter boryungensis</name>
    <dbReference type="NCBI Taxonomy" id="768480"/>
    <lineage>
        <taxon>Bacteria</taxon>
        <taxon>Pseudomonadati</taxon>
        <taxon>Bacteroidota</taxon>
        <taxon>Sphingobacteriia</taxon>
        <taxon>Sphingobacteriales</taxon>
        <taxon>Sphingobacteriaceae</taxon>
        <taxon>Mucilaginibacter</taxon>
    </lineage>
</organism>
<dbReference type="InterPro" id="IPR003661">
    <property type="entry name" value="HisK_dim/P_dom"/>
</dbReference>
<keyword evidence="10" id="KW-0418">Kinase</keyword>
<evidence type="ECO:0000256" key="2">
    <source>
        <dbReference type="ARBA" id="ARBA00004496"/>
    </source>
</evidence>
<keyword evidence="9" id="KW-0812">Transmembrane</keyword>
<evidence type="ECO:0000313" key="10">
    <source>
        <dbReference type="EMBL" id="MBE9666886.1"/>
    </source>
</evidence>
<dbReference type="PROSITE" id="PS50005">
    <property type="entry name" value="TPR"/>
    <property type="match status" value="1"/>
</dbReference>
<comment type="caution">
    <text evidence="10">The sequence shown here is derived from an EMBL/GenBank/DDBJ whole genome shotgun (WGS) entry which is preliminary data.</text>
</comment>
<dbReference type="PANTHER" id="PTHR46630:SF1">
    <property type="entry name" value="TETRATRICOPEPTIDE REPEAT PROTEIN 29"/>
    <property type="match status" value="1"/>
</dbReference>
<evidence type="ECO:0000256" key="6">
    <source>
        <dbReference type="ARBA" id="ARBA00022803"/>
    </source>
</evidence>
<keyword evidence="4" id="KW-0963">Cytoplasm</keyword>
<gene>
    <name evidence="10" type="ORF">IRJ18_10985</name>
</gene>
<dbReference type="Pfam" id="PF13424">
    <property type="entry name" value="TPR_12"/>
    <property type="match status" value="1"/>
</dbReference>
<dbReference type="Gene3D" id="1.10.287.130">
    <property type="match status" value="1"/>
</dbReference>
<evidence type="ECO:0000256" key="4">
    <source>
        <dbReference type="ARBA" id="ARBA00022490"/>
    </source>
</evidence>
<dbReference type="EMBL" id="JADFFM010000001">
    <property type="protein sequence ID" value="MBE9666886.1"/>
    <property type="molecule type" value="Genomic_DNA"/>
</dbReference>
<keyword evidence="5" id="KW-0677">Repeat</keyword>
<dbReference type="InterPro" id="IPR011990">
    <property type="entry name" value="TPR-like_helical_dom_sf"/>
</dbReference>
<dbReference type="Proteomes" id="UP000632774">
    <property type="component" value="Unassembled WGS sequence"/>
</dbReference>
<keyword evidence="9" id="KW-1133">Transmembrane helix</keyword>
<comment type="subcellular location">
    <subcellularLocation>
        <location evidence="2">Cytoplasm</location>
    </subcellularLocation>
</comment>